<feature type="compositionally biased region" description="Polar residues" evidence="1">
    <location>
        <begin position="450"/>
        <end position="476"/>
    </location>
</feature>
<dbReference type="SMART" id="SM00473">
    <property type="entry name" value="PAN_AP"/>
    <property type="match status" value="2"/>
</dbReference>
<feature type="domain" description="Apple" evidence="3">
    <location>
        <begin position="123"/>
        <end position="201"/>
    </location>
</feature>
<keyword evidence="5" id="KW-1185">Reference proteome</keyword>
<evidence type="ECO:0000259" key="3">
    <source>
        <dbReference type="SMART" id="SM00473"/>
    </source>
</evidence>
<gene>
    <name evidence="4" type="ORF">FHL15_001030</name>
</gene>
<accession>A0A553IC93</accession>
<feature type="compositionally biased region" description="Low complexity" evidence="1">
    <location>
        <begin position="375"/>
        <end position="385"/>
    </location>
</feature>
<evidence type="ECO:0000313" key="5">
    <source>
        <dbReference type="Proteomes" id="UP000319160"/>
    </source>
</evidence>
<feature type="region of interest" description="Disordered" evidence="1">
    <location>
        <begin position="375"/>
        <end position="425"/>
    </location>
</feature>
<protein>
    <recommendedName>
        <fullName evidence="3">Apple domain-containing protein</fullName>
    </recommendedName>
</protein>
<dbReference type="Gene3D" id="3.50.4.10">
    <property type="entry name" value="Hepatocyte Growth Factor"/>
    <property type="match status" value="1"/>
</dbReference>
<keyword evidence="2" id="KW-0812">Transmembrane</keyword>
<reference evidence="5" key="1">
    <citation type="submission" date="2019-06" db="EMBL/GenBank/DDBJ databases">
        <title>Draft genome sequence of the griseofulvin-producing fungus Xylaria cubensis strain G536.</title>
        <authorList>
            <person name="Mead M.E."/>
            <person name="Raja H.A."/>
            <person name="Steenwyk J.L."/>
            <person name="Knowles S.L."/>
            <person name="Oberlies N.H."/>
            <person name="Rokas A."/>
        </authorList>
    </citation>
    <scope>NUCLEOTIDE SEQUENCE [LARGE SCALE GENOMIC DNA]</scope>
    <source>
        <strain evidence="5">G536</strain>
    </source>
</reference>
<dbReference type="Proteomes" id="UP000319160">
    <property type="component" value="Unassembled WGS sequence"/>
</dbReference>
<feature type="transmembrane region" description="Helical" evidence="2">
    <location>
        <begin position="311"/>
        <end position="334"/>
    </location>
</feature>
<organism evidence="4 5">
    <name type="scientific">Xylaria flabelliformis</name>
    <dbReference type="NCBI Taxonomy" id="2512241"/>
    <lineage>
        <taxon>Eukaryota</taxon>
        <taxon>Fungi</taxon>
        <taxon>Dikarya</taxon>
        <taxon>Ascomycota</taxon>
        <taxon>Pezizomycotina</taxon>
        <taxon>Sordariomycetes</taxon>
        <taxon>Xylariomycetidae</taxon>
        <taxon>Xylariales</taxon>
        <taxon>Xylariaceae</taxon>
        <taxon>Xylaria</taxon>
    </lineage>
</organism>
<evidence type="ECO:0000313" key="4">
    <source>
        <dbReference type="EMBL" id="TRX97820.1"/>
    </source>
</evidence>
<feature type="domain" description="Apple" evidence="3">
    <location>
        <begin position="27"/>
        <end position="102"/>
    </location>
</feature>
<keyword evidence="2" id="KW-1133">Transmembrane helix</keyword>
<sequence length="491" mass="51093">MYFPDLRLQERQSSRAPCPNGNGTMIGDEQQFVVYCDTRFRGDEVFRQKTDSLATCAEMCTSFQNPRCEGAQFKDNRDCILLGNLVPEGTRPSRFFDSAAAIFPQPGPTSSCSQQGTGTTFLSQSTSFTLQCGKIINGNDLEQQFQMTLESCLAACGANSACGGVTFDPQQSAGFKNCYLKTAVDASSVFAKAGVDSAILVNNANNGNIAEGTGAGTSVTTSTPSSDTISQATAFVTIVPNQGVAPGNVVTVSVPVPVTSSTSSSSGALADSTTPEASAVATGTNNGQGGVNNSSERPKFGNVGSSNSSNAWIAAPVIGGIAALTLVLAVFVLWGRRRRRDNPPLRNERSSDPIMSRANLGSFGRSLGDAANRFSRGRVFGGSSSEKTRLGDSDLDDDSRGFKVVSGSGRRLGLHGQEIPGTGPGLGGMIVTAGRGRVVNVNPGGGARPSSPTSSAGLRDSQNGLRQNRLTGNWLDSQPGIPAEFRGPDLQ</sequence>
<feature type="region of interest" description="Disordered" evidence="1">
    <location>
        <begin position="260"/>
        <end position="302"/>
    </location>
</feature>
<keyword evidence="2" id="KW-0472">Membrane</keyword>
<dbReference type="OrthoDB" id="3943216at2759"/>
<name>A0A553IC93_9PEZI</name>
<comment type="caution">
    <text evidence="4">The sequence shown here is derived from an EMBL/GenBank/DDBJ whole genome shotgun (WGS) entry which is preliminary data.</text>
</comment>
<dbReference type="AlphaFoldDB" id="A0A553IC93"/>
<dbReference type="Pfam" id="PF00024">
    <property type="entry name" value="PAN_1"/>
    <property type="match status" value="1"/>
</dbReference>
<feature type="region of interest" description="Disordered" evidence="1">
    <location>
        <begin position="440"/>
        <end position="491"/>
    </location>
</feature>
<evidence type="ECO:0000256" key="2">
    <source>
        <dbReference type="SAM" id="Phobius"/>
    </source>
</evidence>
<evidence type="ECO:0000256" key="1">
    <source>
        <dbReference type="SAM" id="MobiDB-lite"/>
    </source>
</evidence>
<dbReference type="EMBL" id="VFLP01000004">
    <property type="protein sequence ID" value="TRX97820.1"/>
    <property type="molecule type" value="Genomic_DNA"/>
</dbReference>
<dbReference type="InterPro" id="IPR003609">
    <property type="entry name" value="Pan_app"/>
</dbReference>
<dbReference type="STRING" id="2512241.A0A553IC93"/>
<dbReference type="CDD" id="cd12087">
    <property type="entry name" value="TM_EGFR-like"/>
    <property type="match status" value="1"/>
</dbReference>
<proteinExistence type="predicted"/>